<dbReference type="InterPro" id="IPR018376">
    <property type="entry name" value="Enoyl-CoA_hyd/isom_CS"/>
</dbReference>
<dbReference type="RefSeq" id="WP_211958011.1">
    <property type="nucleotide sequence ID" value="NZ_CAJPVI010000072.1"/>
</dbReference>
<keyword evidence="3" id="KW-0456">Lyase</keyword>
<evidence type="ECO:0000313" key="3">
    <source>
        <dbReference type="EMBL" id="CAG2160136.1"/>
    </source>
</evidence>
<dbReference type="NCBIfam" id="NF006100">
    <property type="entry name" value="PRK08252.1"/>
    <property type="match status" value="1"/>
</dbReference>
<dbReference type="Pfam" id="PF00378">
    <property type="entry name" value="ECH_1"/>
    <property type="match status" value="1"/>
</dbReference>
<dbReference type="PANTHER" id="PTHR43802">
    <property type="entry name" value="ENOYL-COA HYDRATASE"/>
    <property type="match status" value="1"/>
</dbReference>
<dbReference type="GO" id="GO:0016829">
    <property type="term" value="F:lyase activity"/>
    <property type="evidence" value="ECO:0007669"/>
    <property type="project" value="UniProtKB-KW"/>
</dbReference>
<evidence type="ECO:0000256" key="1">
    <source>
        <dbReference type="ARBA" id="ARBA00005254"/>
    </source>
</evidence>
<proteinExistence type="inferred from homology"/>
<dbReference type="InterPro" id="IPR001753">
    <property type="entry name" value="Enoyl-CoA_hydra/iso"/>
</dbReference>
<dbReference type="EC" id="4.2.1.149" evidence="3"/>
<dbReference type="Gene3D" id="3.90.226.10">
    <property type="entry name" value="2-enoyl-CoA Hydratase, Chain A, domain 1"/>
    <property type="match status" value="1"/>
</dbReference>
<accession>A0ABM8TUC4</accession>
<dbReference type="PROSITE" id="PS00166">
    <property type="entry name" value="ENOYL_COA_HYDRATASE"/>
    <property type="match status" value="1"/>
</dbReference>
<evidence type="ECO:0000256" key="2">
    <source>
        <dbReference type="RuleBase" id="RU003707"/>
    </source>
</evidence>
<dbReference type="InterPro" id="IPR029045">
    <property type="entry name" value="ClpP/crotonase-like_dom_sf"/>
</dbReference>
<keyword evidence="4" id="KW-1185">Reference proteome</keyword>
<name>A0ABM8TUC4_9BURK</name>
<evidence type="ECO:0000313" key="4">
    <source>
        <dbReference type="Proteomes" id="UP000672657"/>
    </source>
</evidence>
<dbReference type="PANTHER" id="PTHR43802:SF1">
    <property type="entry name" value="IP11341P-RELATED"/>
    <property type="match status" value="1"/>
</dbReference>
<dbReference type="Proteomes" id="UP000672657">
    <property type="component" value="Unassembled WGS sequence"/>
</dbReference>
<dbReference type="Gene3D" id="1.10.12.10">
    <property type="entry name" value="Lyase 2-enoyl-coa Hydratase, Chain A, domain 2"/>
    <property type="match status" value="1"/>
</dbReference>
<comment type="similarity">
    <text evidence="1 2">Belongs to the enoyl-CoA hydratase/isomerase family.</text>
</comment>
<dbReference type="InterPro" id="IPR014748">
    <property type="entry name" value="Enoyl-CoA_hydra_C"/>
</dbReference>
<sequence length="258" mass="27826">MPEQTLPNVLTERRGPLLIVTLNRPHVKNCCDAATAEQMSAAMDLLDDDPSLFIGILTGSGGNFSTGADLKAAARGERATTDDRGGFGLFRRPPRKPLIAAVEGYAVGGGLELCLSCDLVVAARDARMGLPEVRHSVVAVGGGLFRLPRRIPYHLAMELALSGELRDAPFFHQHGLVNRLAEPGAALQDAIAMAEQLLVNAPLALSASKEIMQRSADWTEEEAWRLQVPIAARAIDSEDRREGLAAFAEKRKPTWSGR</sequence>
<organism evidence="3 4">
    <name type="scientific">Cupriavidus numazuensis</name>
    <dbReference type="NCBI Taxonomy" id="221992"/>
    <lineage>
        <taxon>Bacteria</taxon>
        <taxon>Pseudomonadati</taxon>
        <taxon>Pseudomonadota</taxon>
        <taxon>Betaproteobacteria</taxon>
        <taxon>Burkholderiales</taxon>
        <taxon>Burkholderiaceae</taxon>
        <taxon>Cupriavidus</taxon>
    </lineage>
</organism>
<dbReference type="EMBL" id="CAJPVI010000072">
    <property type="protein sequence ID" value="CAG2160136.1"/>
    <property type="molecule type" value="Genomic_DNA"/>
</dbReference>
<gene>
    <name evidence="3" type="primary">caiD_9</name>
    <name evidence="3" type="ORF">LMG26411_07251</name>
</gene>
<protein>
    <submittedName>
        <fullName evidence="3">Carnitinyl-CoA dehydratase</fullName>
        <ecNumber evidence="3">4.2.1.149</ecNumber>
    </submittedName>
</protein>
<comment type="caution">
    <text evidence="3">The sequence shown here is derived from an EMBL/GenBank/DDBJ whole genome shotgun (WGS) entry which is preliminary data.</text>
</comment>
<dbReference type="SUPFAM" id="SSF52096">
    <property type="entry name" value="ClpP/crotonase"/>
    <property type="match status" value="1"/>
</dbReference>
<reference evidence="3 4" key="1">
    <citation type="submission" date="2021-03" db="EMBL/GenBank/DDBJ databases">
        <authorList>
            <person name="Peeters C."/>
        </authorList>
    </citation>
    <scope>NUCLEOTIDE SEQUENCE [LARGE SCALE GENOMIC DNA]</scope>
    <source>
        <strain evidence="3 4">LMG 26411</strain>
    </source>
</reference>
<dbReference type="CDD" id="cd06558">
    <property type="entry name" value="crotonase-like"/>
    <property type="match status" value="1"/>
</dbReference>